<proteinExistence type="predicted"/>
<dbReference type="Proteomes" id="UP000198211">
    <property type="component" value="Unassembled WGS sequence"/>
</dbReference>
<dbReference type="GO" id="GO:0006508">
    <property type="term" value="P:proteolysis"/>
    <property type="evidence" value="ECO:0007669"/>
    <property type="project" value="UniProtKB-KW"/>
</dbReference>
<dbReference type="EMBL" id="NBNE01003590">
    <property type="protein sequence ID" value="OWZ07314.1"/>
    <property type="molecule type" value="Genomic_DNA"/>
</dbReference>
<sequence>MVSLGLARRLKLKLKFGKQISVSGFGEVPTNITASAEVNITLGSRVVPSKIYYVGEYRTIRLPAFRKLVRPSTVWAGRGDRWVTQVLYAWKVPAAIMVVNISNCIVSIDWRTEVAQVVENGLFSRAGHNGRVSTRRYREWQTPFYENTISAKAQARESQRLDDLQKMEPPVVQTPNYSWPTKIMVRPSPGCEEARVVNLQIVPSGLYHGTSELGVVNEDVDEDYNNA</sequence>
<evidence type="ECO:0000313" key="1">
    <source>
        <dbReference type="EMBL" id="OWZ07314.1"/>
    </source>
</evidence>
<evidence type="ECO:0000313" key="2">
    <source>
        <dbReference type="Proteomes" id="UP000198211"/>
    </source>
</evidence>
<organism evidence="1 2">
    <name type="scientific">Phytophthora megakarya</name>
    <dbReference type="NCBI Taxonomy" id="4795"/>
    <lineage>
        <taxon>Eukaryota</taxon>
        <taxon>Sar</taxon>
        <taxon>Stramenopiles</taxon>
        <taxon>Oomycota</taxon>
        <taxon>Peronosporomycetes</taxon>
        <taxon>Peronosporales</taxon>
        <taxon>Peronosporaceae</taxon>
        <taxon>Phytophthora</taxon>
    </lineage>
</organism>
<name>A0A225VQC9_9STRA</name>
<reference evidence="2" key="1">
    <citation type="submission" date="2017-03" db="EMBL/GenBank/DDBJ databases">
        <title>Phytopthora megakarya and P. palmivora, two closely related causual agents of cacao black pod achieved similar genome size and gene model numbers by different mechanisms.</title>
        <authorList>
            <person name="Ali S."/>
            <person name="Shao J."/>
            <person name="Larry D.J."/>
            <person name="Kronmiller B."/>
            <person name="Shen D."/>
            <person name="Strem M.D."/>
            <person name="Melnick R.L."/>
            <person name="Guiltinan M.J."/>
            <person name="Tyler B.M."/>
            <person name="Meinhardt L.W."/>
            <person name="Bailey B.A."/>
        </authorList>
    </citation>
    <scope>NUCLEOTIDE SEQUENCE [LARGE SCALE GENOMIC DNA]</scope>
    <source>
        <strain evidence="2">zdho120</strain>
    </source>
</reference>
<protein>
    <submittedName>
        <fullName evidence="1">Aspartic protease</fullName>
    </submittedName>
</protein>
<keyword evidence="1" id="KW-0378">Hydrolase</keyword>
<dbReference type="AlphaFoldDB" id="A0A225VQC9"/>
<keyword evidence="2" id="KW-1185">Reference proteome</keyword>
<comment type="caution">
    <text evidence="1">The sequence shown here is derived from an EMBL/GenBank/DDBJ whole genome shotgun (WGS) entry which is preliminary data.</text>
</comment>
<accession>A0A225VQC9</accession>
<dbReference type="GO" id="GO:0008233">
    <property type="term" value="F:peptidase activity"/>
    <property type="evidence" value="ECO:0007669"/>
    <property type="project" value="UniProtKB-KW"/>
</dbReference>
<gene>
    <name evidence="1" type="ORF">PHMEG_00020310</name>
</gene>
<keyword evidence="1" id="KW-0645">Protease</keyword>